<dbReference type="EMBL" id="JBIGHW010000008">
    <property type="protein sequence ID" value="MFG6442179.1"/>
    <property type="molecule type" value="Genomic_DNA"/>
</dbReference>
<name>A0ABW7FLK0_9BURK</name>
<accession>A0ABW7FLK0</accession>
<reference evidence="1 2" key="1">
    <citation type="submission" date="2024-08" db="EMBL/GenBank/DDBJ databases">
        <authorList>
            <person name="Lu H."/>
        </authorList>
    </citation>
    <scope>NUCLEOTIDE SEQUENCE [LARGE SCALE GENOMIC DNA]</scope>
    <source>
        <strain evidence="1 2">LKC17W</strain>
    </source>
</reference>
<comment type="caution">
    <text evidence="1">The sequence shown here is derived from an EMBL/GenBank/DDBJ whole genome shotgun (WGS) entry which is preliminary data.</text>
</comment>
<proteinExistence type="predicted"/>
<organism evidence="1 2">
    <name type="scientific">Pelomonas margarita</name>
    <dbReference type="NCBI Taxonomy" id="3299031"/>
    <lineage>
        <taxon>Bacteria</taxon>
        <taxon>Pseudomonadati</taxon>
        <taxon>Pseudomonadota</taxon>
        <taxon>Betaproteobacteria</taxon>
        <taxon>Burkholderiales</taxon>
        <taxon>Sphaerotilaceae</taxon>
        <taxon>Roseateles</taxon>
    </lineage>
</organism>
<evidence type="ECO:0000313" key="2">
    <source>
        <dbReference type="Proteomes" id="UP001606301"/>
    </source>
</evidence>
<protein>
    <recommendedName>
        <fullName evidence="3">DUF2218 domain-containing protein</fullName>
    </recommendedName>
</protein>
<evidence type="ECO:0000313" key="1">
    <source>
        <dbReference type="EMBL" id="MFG6442179.1"/>
    </source>
</evidence>
<dbReference type="RefSeq" id="WP_394399150.1">
    <property type="nucleotide sequence ID" value="NZ_JBIGHW010000008.1"/>
</dbReference>
<sequence length="97" mass="11176">MTDGWDISPPFDAEASLQTLKRFLRDQRVLVERGDAWQLAGQPVLKLAIEAGTLQLQLARRPARTPEWERLVLASVVDVRRAQDEIRRRLGRWQGDD</sequence>
<gene>
    <name evidence="1" type="ORF">ACG0Z3_15965</name>
</gene>
<dbReference type="Proteomes" id="UP001606301">
    <property type="component" value="Unassembled WGS sequence"/>
</dbReference>
<keyword evidence="2" id="KW-1185">Reference proteome</keyword>
<evidence type="ECO:0008006" key="3">
    <source>
        <dbReference type="Google" id="ProtNLM"/>
    </source>
</evidence>